<gene>
    <name evidence="2" type="ORF">BsIDN1_47500</name>
</gene>
<dbReference type="AlphaFoldDB" id="A0A5S9MET4"/>
<evidence type="ECO:0000259" key="1">
    <source>
        <dbReference type="Pfam" id="PF23139"/>
    </source>
</evidence>
<protein>
    <recommendedName>
        <fullName evidence="1">ATP-dependent RecD2 DNA helicase OB-fold domain-containing protein</fullName>
    </recommendedName>
</protein>
<sequence>MQEHPDQMKLEDEPFLKGTIQAVIFHNESNLYSVLKVKVIETSENLEEKTASVTGYFPALHEEETYTFYGKVTSHPKFGEQFQATHFQKEVPTTKQGIIHYLSSDLFEGIGKKTAEEIVGKLGNQTLHKIMRDPAVLYDVPRLSKKGG</sequence>
<evidence type="ECO:0000313" key="3">
    <source>
        <dbReference type="Proteomes" id="UP000464658"/>
    </source>
</evidence>
<feature type="domain" description="ATP-dependent RecD2 DNA helicase OB-fold" evidence="1">
    <location>
        <begin position="15"/>
        <end position="92"/>
    </location>
</feature>
<dbReference type="Proteomes" id="UP000464658">
    <property type="component" value="Chromosome"/>
</dbReference>
<reference evidence="2 3" key="1">
    <citation type="submission" date="2019-12" db="EMBL/GenBank/DDBJ databases">
        <title>Full genome sequence of a Bacillus safensis strain isolated from commercially available natto in Indonesia.</title>
        <authorList>
            <person name="Yoshida M."/>
            <person name="Uomi M."/>
            <person name="Waturangi D."/>
            <person name="Ekaputri J.J."/>
            <person name="Setiamarga D.H.E."/>
        </authorList>
    </citation>
    <scope>NUCLEOTIDE SEQUENCE [LARGE SCALE GENOMIC DNA]</scope>
    <source>
        <strain evidence="2 3">IDN1</strain>
    </source>
</reference>
<organism evidence="2 3">
    <name type="scientific">Bacillus safensis</name>
    <dbReference type="NCBI Taxonomy" id="561879"/>
    <lineage>
        <taxon>Bacteria</taxon>
        <taxon>Bacillati</taxon>
        <taxon>Bacillota</taxon>
        <taxon>Bacilli</taxon>
        <taxon>Bacillales</taxon>
        <taxon>Bacillaceae</taxon>
        <taxon>Bacillus</taxon>
    </lineage>
</organism>
<name>A0A5S9MET4_BACIA</name>
<dbReference type="InterPro" id="IPR055446">
    <property type="entry name" value="RecD2_N_OB"/>
</dbReference>
<evidence type="ECO:0000313" key="2">
    <source>
        <dbReference type="EMBL" id="BBP91132.1"/>
    </source>
</evidence>
<dbReference type="Pfam" id="PF23139">
    <property type="entry name" value="OB_YrrC"/>
    <property type="match status" value="1"/>
</dbReference>
<accession>A0A5S9MET4</accession>
<dbReference type="EMBL" id="AP021906">
    <property type="protein sequence ID" value="BBP91132.1"/>
    <property type="molecule type" value="Genomic_DNA"/>
</dbReference>
<proteinExistence type="predicted"/>